<keyword evidence="3" id="KW-1185">Reference proteome</keyword>
<gene>
    <name evidence="2" type="ORF">I6K02_28895</name>
</gene>
<proteinExistence type="predicted"/>
<dbReference type="SUPFAM" id="SSF54593">
    <property type="entry name" value="Glyoxalase/Bleomycin resistance protein/Dihydroxybiphenyl dioxygenase"/>
    <property type="match status" value="1"/>
</dbReference>
<dbReference type="PROSITE" id="PS51819">
    <property type="entry name" value="VOC"/>
    <property type="match status" value="1"/>
</dbReference>
<dbReference type="InterPro" id="IPR050383">
    <property type="entry name" value="GlyoxalaseI/FosfomycinResist"/>
</dbReference>
<evidence type="ECO:0000259" key="1">
    <source>
        <dbReference type="PROSITE" id="PS51819"/>
    </source>
</evidence>
<name>A0A892IK19_9BURK</name>
<dbReference type="EMBL" id="CP069484">
    <property type="protein sequence ID" value="QRO81119.1"/>
    <property type="molecule type" value="Genomic_DNA"/>
</dbReference>
<protein>
    <submittedName>
        <fullName evidence="2">VOC family protein</fullName>
    </submittedName>
</protein>
<evidence type="ECO:0000313" key="2">
    <source>
        <dbReference type="EMBL" id="QRO81119.1"/>
    </source>
</evidence>
<dbReference type="InterPro" id="IPR004360">
    <property type="entry name" value="Glyas_Fos-R_dOase_dom"/>
</dbReference>
<reference evidence="2 3" key="1">
    <citation type="submission" date="2021-02" db="EMBL/GenBank/DDBJ databases">
        <title>FDA dAtabase for Regulatory Grade micrObial Sequences (FDA-ARGOS): Supporting development and validation of Infectious Disease Dx tests.</title>
        <authorList>
            <person name="Minogue T."/>
            <person name="Wolcott M."/>
            <person name="Wasieloski L."/>
            <person name="Aguilar W."/>
            <person name="Moore D."/>
            <person name="Jaissle J."/>
            <person name="Tallon L."/>
            <person name="Sadzewicz L."/>
            <person name="Zhao X."/>
            <person name="Boylan J."/>
            <person name="Ott S."/>
            <person name="Bowen H."/>
            <person name="Vavikolanu K."/>
            <person name="Mehta A."/>
            <person name="Aluvathingal J."/>
            <person name="Nadendla S."/>
            <person name="Yan Y."/>
            <person name="Sichtig H."/>
        </authorList>
    </citation>
    <scope>NUCLEOTIDE SEQUENCE [LARGE SCALE GENOMIC DNA]</scope>
    <source>
        <strain evidence="2 3">FDAARGOS_1272</strain>
    </source>
</reference>
<sequence>MPKIAGIDHVAITVTDLAASCAFYDALFGTEVVAEHVVNGRVLVRQLAIGGAVVSVHQAGNGVDLVAARPTVGAADICLRWTGTVCDLVGLLDAKNVDILEGPVPRMTADRRPGQSVFFRDVDGNLLEVMAADQAASTCA</sequence>
<dbReference type="Gene3D" id="3.10.180.10">
    <property type="entry name" value="2,3-Dihydroxybiphenyl 1,2-Dioxygenase, domain 1"/>
    <property type="match status" value="1"/>
</dbReference>
<feature type="domain" description="VOC" evidence="1">
    <location>
        <begin position="6"/>
        <end position="132"/>
    </location>
</feature>
<dbReference type="Proteomes" id="UP000625568">
    <property type="component" value="Chromosome 3"/>
</dbReference>
<dbReference type="Pfam" id="PF00903">
    <property type="entry name" value="Glyoxalase"/>
    <property type="match status" value="1"/>
</dbReference>
<dbReference type="InterPro" id="IPR029068">
    <property type="entry name" value="Glyas_Bleomycin-R_OHBP_Dase"/>
</dbReference>
<dbReference type="InterPro" id="IPR037523">
    <property type="entry name" value="VOC_core"/>
</dbReference>
<dbReference type="PANTHER" id="PTHR21366:SF14">
    <property type="entry name" value="GLYOXALASE DOMAIN-CONTAINING PROTEIN 5"/>
    <property type="match status" value="1"/>
</dbReference>
<dbReference type="AlphaFoldDB" id="A0A892IK19"/>
<organism evidence="2 3">
    <name type="scientific">Burkholderia dolosa</name>
    <dbReference type="NCBI Taxonomy" id="152500"/>
    <lineage>
        <taxon>Bacteria</taxon>
        <taxon>Pseudomonadati</taxon>
        <taxon>Pseudomonadota</taxon>
        <taxon>Betaproteobacteria</taxon>
        <taxon>Burkholderiales</taxon>
        <taxon>Burkholderiaceae</taxon>
        <taxon>Burkholderia</taxon>
        <taxon>Burkholderia cepacia complex</taxon>
    </lineage>
</organism>
<dbReference type="PANTHER" id="PTHR21366">
    <property type="entry name" value="GLYOXALASE FAMILY PROTEIN"/>
    <property type="match status" value="1"/>
</dbReference>
<dbReference type="GeneID" id="93130807"/>
<dbReference type="RefSeq" id="WP_035975988.1">
    <property type="nucleotide sequence ID" value="NZ_CABVPR010000021.1"/>
</dbReference>
<evidence type="ECO:0000313" key="3">
    <source>
        <dbReference type="Proteomes" id="UP000625568"/>
    </source>
</evidence>
<accession>A0A892IK19</accession>